<dbReference type="AlphaFoldDB" id="A0AAD2B4W8"/>
<protein>
    <recommendedName>
        <fullName evidence="6">Molecular chaperone DnaJ</fullName>
    </recommendedName>
</protein>
<organism evidence="2 4">
    <name type="scientific">Ralstonia mannitolilytica</name>
    <dbReference type="NCBI Taxonomy" id="105219"/>
    <lineage>
        <taxon>Bacteria</taxon>
        <taxon>Pseudomonadati</taxon>
        <taxon>Pseudomonadota</taxon>
        <taxon>Betaproteobacteria</taxon>
        <taxon>Burkholderiales</taxon>
        <taxon>Burkholderiaceae</taxon>
        <taxon>Ralstonia</taxon>
    </lineage>
</organism>
<evidence type="ECO:0000313" key="3">
    <source>
        <dbReference type="EMBL" id="CAJ0887367.1"/>
    </source>
</evidence>
<sequence length="60" mass="5734">MANEHSTPAAKPAPGDQATPGTPGTGEAVCPDCNGTGRRADAPCPTCEGTGKVIQGIGGG</sequence>
<dbReference type="Gene3D" id="6.20.20.10">
    <property type="match status" value="1"/>
</dbReference>
<gene>
    <name evidence="3" type="ORF">R77569_03799</name>
    <name evidence="2" type="ORF">R77591_04579</name>
</gene>
<accession>A0AAD2B4W8</accession>
<name>A0AAD2B4W8_9RALS</name>
<dbReference type="Proteomes" id="UP001190452">
    <property type="component" value="Unassembled WGS sequence"/>
</dbReference>
<proteinExistence type="predicted"/>
<dbReference type="SUPFAM" id="SSF57938">
    <property type="entry name" value="DnaJ/Hsp40 cysteine-rich domain"/>
    <property type="match status" value="1"/>
</dbReference>
<evidence type="ECO:0000313" key="5">
    <source>
        <dbReference type="Proteomes" id="UP001190452"/>
    </source>
</evidence>
<evidence type="ECO:0000313" key="4">
    <source>
        <dbReference type="Proteomes" id="UP001190002"/>
    </source>
</evidence>
<evidence type="ECO:0000256" key="1">
    <source>
        <dbReference type="SAM" id="MobiDB-lite"/>
    </source>
</evidence>
<evidence type="ECO:0008006" key="6">
    <source>
        <dbReference type="Google" id="ProtNLM"/>
    </source>
</evidence>
<dbReference type="EMBL" id="CAUDKV010000018">
    <property type="protein sequence ID" value="CAJ0887367.1"/>
    <property type="molecule type" value="Genomic_DNA"/>
</dbReference>
<dbReference type="RefSeq" id="WP_063393785.1">
    <property type="nucleotide sequence ID" value="NZ_CATVWW010000011.1"/>
</dbReference>
<reference evidence="2 5" key="1">
    <citation type="submission" date="2023-07" db="EMBL/GenBank/DDBJ databases">
        <authorList>
            <person name="Peeters C."/>
        </authorList>
    </citation>
    <scope>NUCLEOTIDE SEQUENCE</scope>
    <source>
        <strain evidence="3 5">R-77569</strain>
        <strain evidence="2">R-77591</strain>
    </source>
</reference>
<dbReference type="Proteomes" id="UP001190002">
    <property type="component" value="Unassembled WGS sequence"/>
</dbReference>
<dbReference type="InterPro" id="IPR036410">
    <property type="entry name" value="HSP_DnaJ_Cys-rich_dom_sf"/>
</dbReference>
<dbReference type="EMBL" id="CATVXE010000028">
    <property type="protein sequence ID" value="CAJ0696377.1"/>
    <property type="molecule type" value="Genomic_DNA"/>
</dbReference>
<comment type="caution">
    <text evidence="2">The sequence shown here is derived from an EMBL/GenBank/DDBJ whole genome shotgun (WGS) entry which is preliminary data.</text>
</comment>
<keyword evidence="5" id="KW-1185">Reference proteome</keyword>
<evidence type="ECO:0000313" key="2">
    <source>
        <dbReference type="EMBL" id="CAJ0696377.1"/>
    </source>
</evidence>
<feature type="region of interest" description="Disordered" evidence="1">
    <location>
        <begin position="1"/>
        <end position="35"/>
    </location>
</feature>